<evidence type="ECO:0000313" key="2">
    <source>
        <dbReference type="EMBL" id="GFD42306.1"/>
    </source>
</evidence>
<proteinExistence type="predicted"/>
<feature type="region of interest" description="Disordered" evidence="1">
    <location>
        <begin position="1"/>
        <end position="40"/>
    </location>
</feature>
<organism evidence="2">
    <name type="scientific">Tanacetum cinerariifolium</name>
    <name type="common">Dalmatian daisy</name>
    <name type="synonym">Chrysanthemum cinerariifolium</name>
    <dbReference type="NCBI Taxonomy" id="118510"/>
    <lineage>
        <taxon>Eukaryota</taxon>
        <taxon>Viridiplantae</taxon>
        <taxon>Streptophyta</taxon>
        <taxon>Embryophyta</taxon>
        <taxon>Tracheophyta</taxon>
        <taxon>Spermatophyta</taxon>
        <taxon>Magnoliopsida</taxon>
        <taxon>eudicotyledons</taxon>
        <taxon>Gunneridae</taxon>
        <taxon>Pentapetalae</taxon>
        <taxon>asterids</taxon>
        <taxon>campanulids</taxon>
        <taxon>Asterales</taxon>
        <taxon>Asteraceae</taxon>
        <taxon>Asteroideae</taxon>
        <taxon>Anthemideae</taxon>
        <taxon>Anthemidinae</taxon>
        <taxon>Tanacetum</taxon>
    </lineage>
</organism>
<dbReference type="EMBL" id="BKCJ011571216">
    <property type="protein sequence ID" value="GFD42306.1"/>
    <property type="molecule type" value="Genomic_DNA"/>
</dbReference>
<evidence type="ECO:0000256" key="1">
    <source>
        <dbReference type="SAM" id="MobiDB-lite"/>
    </source>
</evidence>
<gene>
    <name evidence="2" type="ORF">Tci_914275</name>
</gene>
<comment type="caution">
    <text evidence="2">The sequence shown here is derived from an EMBL/GenBank/DDBJ whole genome shotgun (WGS) entry which is preliminary data.</text>
</comment>
<reference evidence="2" key="1">
    <citation type="journal article" date="2019" name="Sci. Rep.">
        <title>Draft genome of Tanacetum cinerariifolium, the natural source of mosquito coil.</title>
        <authorList>
            <person name="Yamashiro T."/>
            <person name="Shiraishi A."/>
            <person name="Satake H."/>
            <person name="Nakayama K."/>
        </authorList>
    </citation>
    <scope>NUCLEOTIDE SEQUENCE</scope>
</reference>
<dbReference type="AlphaFoldDB" id="A0A699W943"/>
<accession>A0A699W943</accession>
<sequence length="90" mass="10070">PLPVQQLSVRHPVDHSSSDSSSRHSSDIGYLADVEDDPRETRVKRVVHPAMPEDIPEPAQEGAVEGMYETLGDLVQRFHDHTQAIPVHRI</sequence>
<feature type="compositionally biased region" description="Basic and acidic residues" evidence="1">
    <location>
        <begin position="11"/>
        <end position="26"/>
    </location>
</feature>
<protein>
    <submittedName>
        <fullName evidence="2">Uncharacterized protein</fullName>
    </submittedName>
</protein>
<feature type="non-terminal residue" evidence="2">
    <location>
        <position position="1"/>
    </location>
</feature>
<name>A0A699W943_TANCI</name>